<reference evidence="2 3" key="1">
    <citation type="submission" date="2020-07" db="EMBL/GenBank/DDBJ databases">
        <title>Comparative genomics of pyrophilous fungi reveals a link between fire events and developmental genes.</title>
        <authorList>
            <consortium name="DOE Joint Genome Institute"/>
            <person name="Steindorff A.S."/>
            <person name="Carver A."/>
            <person name="Calhoun S."/>
            <person name="Stillman K."/>
            <person name="Liu H."/>
            <person name="Lipzen A."/>
            <person name="Pangilinan J."/>
            <person name="Labutti K."/>
            <person name="Bruns T.D."/>
            <person name="Grigoriev I.V."/>
        </authorList>
    </citation>
    <scope>NUCLEOTIDE SEQUENCE [LARGE SCALE GENOMIC DNA]</scope>
    <source>
        <strain evidence="2 3">CBS 144469</strain>
    </source>
</reference>
<keyword evidence="1" id="KW-0812">Transmembrane</keyword>
<dbReference type="InterPro" id="IPR045325">
    <property type="entry name" value="TMEM70/TMEM186/TMEM223"/>
</dbReference>
<dbReference type="PANTHER" id="PTHR13281:SF0">
    <property type="entry name" value="TRANSMEMBRANE PROTEIN 70, MITOCHONDRIAL"/>
    <property type="match status" value="1"/>
</dbReference>
<keyword evidence="1" id="KW-1133">Transmembrane helix</keyword>
<dbReference type="OrthoDB" id="5386199at2759"/>
<evidence type="ECO:0000313" key="2">
    <source>
        <dbReference type="EMBL" id="KAF6763024.1"/>
    </source>
</evidence>
<feature type="transmembrane region" description="Helical" evidence="1">
    <location>
        <begin position="87"/>
        <end position="106"/>
    </location>
</feature>
<dbReference type="AlphaFoldDB" id="A0A8H6MEN8"/>
<dbReference type="GO" id="GO:0031966">
    <property type="term" value="C:mitochondrial membrane"/>
    <property type="evidence" value="ECO:0007669"/>
    <property type="project" value="TreeGrafter"/>
</dbReference>
<dbReference type="PANTHER" id="PTHR13281">
    <property type="entry name" value="TRANSMEMBRANE PROTEIN 70, MITOCHONDRIAL"/>
    <property type="match status" value="1"/>
</dbReference>
<dbReference type="Pfam" id="PF06979">
    <property type="entry name" value="TMEM70"/>
    <property type="match status" value="1"/>
</dbReference>
<dbReference type="Proteomes" id="UP000521943">
    <property type="component" value="Unassembled WGS sequence"/>
</dbReference>
<protein>
    <submittedName>
        <fullName evidence="2">Uncharacterized protein</fullName>
    </submittedName>
</protein>
<name>A0A8H6MEN8_9AGAR</name>
<feature type="transmembrane region" description="Helical" evidence="1">
    <location>
        <begin position="112"/>
        <end position="137"/>
    </location>
</feature>
<dbReference type="InterPro" id="IPR009724">
    <property type="entry name" value="TMEM70"/>
</dbReference>
<dbReference type="EMBL" id="JACGCI010000006">
    <property type="protein sequence ID" value="KAF6763024.1"/>
    <property type="molecule type" value="Genomic_DNA"/>
</dbReference>
<organism evidence="2 3">
    <name type="scientific">Ephemerocybe angulata</name>
    <dbReference type="NCBI Taxonomy" id="980116"/>
    <lineage>
        <taxon>Eukaryota</taxon>
        <taxon>Fungi</taxon>
        <taxon>Dikarya</taxon>
        <taxon>Basidiomycota</taxon>
        <taxon>Agaricomycotina</taxon>
        <taxon>Agaricomycetes</taxon>
        <taxon>Agaricomycetidae</taxon>
        <taxon>Agaricales</taxon>
        <taxon>Agaricineae</taxon>
        <taxon>Psathyrellaceae</taxon>
        <taxon>Ephemerocybe</taxon>
    </lineage>
</organism>
<sequence>MNLPRIARFAHPVSFSCRRSFTSASRLLTRGAFLPQHRPLNRTLLPGRRLFSDKPEAPKTEQAAAPASGEQADYVGPLSSTFRKLKIFSLASCGLSVTLAPFMFLVESNLPYSARLALASIAIGTSGLSTSLVAWCARPYVTTLVRLKPEGEKGGEVLQLTTMTLTLRHRVTTVYDPEFLIETRRPMAKWELASQMTLPASRLATEGKSLVGTQETVAETVDHTGKIIGRWIVTWGENGEGVCHQAGHVVKYFNVHEELLS</sequence>
<evidence type="ECO:0000313" key="3">
    <source>
        <dbReference type="Proteomes" id="UP000521943"/>
    </source>
</evidence>
<keyword evidence="1" id="KW-0472">Membrane</keyword>
<dbReference type="GO" id="GO:0033615">
    <property type="term" value="P:mitochondrial proton-transporting ATP synthase complex assembly"/>
    <property type="evidence" value="ECO:0007669"/>
    <property type="project" value="TreeGrafter"/>
</dbReference>
<keyword evidence="3" id="KW-1185">Reference proteome</keyword>
<comment type="caution">
    <text evidence="2">The sequence shown here is derived from an EMBL/GenBank/DDBJ whole genome shotgun (WGS) entry which is preliminary data.</text>
</comment>
<evidence type="ECO:0000256" key="1">
    <source>
        <dbReference type="SAM" id="Phobius"/>
    </source>
</evidence>
<gene>
    <name evidence="2" type="ORF">DFP72DRAFT_1164020</name>
</gene>
<accession>A0A8H6MEN8</accession>
<proteinExistence type="predicted"/>